<organism evidence="1 2">
    <name type="scientific">Stentor coeruleus</name>
    <dbReference type="NCBI Taxonomy" id="5963"/>
    <lineage>
        <taxon>Eukaryota</taxon>
        <taxon>Sar</taxon>
        <taxon>Alveolata</taxon>
        <taxon>Ciliophora</taxon>
        <taxon>Postciliodesmatophora</taxon>
        <taxon>Heterotrichea</taxon>
        <taxon>Heterotrichida</taxon>
        <taxon>Stentoridae</taxon>
        <taxon>Stentor</taxon>
    </lineage>
</organism>
<dbReference type="AlphaFoldDB" id="A0A1R2C6F1"/>
<keyword evidence="2" id="KW-1185">Reference proteome</keyword>
<dbReference type="Proteomes" id="UP000187209">
    <property type="component" value="Unassembled WGS sequence"/>
</dbReference>
<proteinExistence type="predicted"/>
<dbReference type="EMBL" id="MPUH01000265">
    <property type="protein sequence ID" value="OMJ84560.1"/>
    <property type="molecule type" value="Genomic_DNA"/>
</dbReference>
<evidence type="ECO:0000313" key="2">
    <source>
        <dbReference type="Proteomes" id="UP000187209"/>
    </source>
</evidence>
<evidence type="ECO:0000313" key="1">
    <source>
        <dbReference type="EMBL" id="OMJ84560.1"/>
    </source>
</evidence>
<sequence length="358" mass="40341">MKNSNEKSKLSKDSLLESSELNLEIADGLFLSDLLRIEFDIELRLELVLKYLKAVLPSEYSIIFILKTPIQDNTIVILPDWSVLLATPNIRVALNTSSDGFFSFYHDSQGPKSYIVLSFLTKLISVNDMNLLPPALKQVSDSLSIARIKSDIAGYLYSVSKFTAKNLLMKYSEAKDLLCPEIISPESSISSTENLPPMAKRIIGVKLFEGENLEKKPNNEDIDEFTSFEYSLSEETSQKFTITITNTEKIINKETKELELTGQKSLRQSCLSFGSGIESPRFTSLESSQSFITPLASPRLFDYPSNEMSLIVKFHEMQEYALNSCESEKLSYKTSCSETPVKKDESLNCYKCEICTAF</sequence>
<reference evidence="1 2" key="1">
    <citation type="submission" date="2016-11" db="EMBL/GenBank/DDBJ databases">
        <title>The macronuclear genome of Stentor coeruleus: a giant cell with tiny introns.</title>
        <authorList>
            <person name="Slabodnick M."/>
            <person name="Ruby J.G."/>
            <person name="Reiff S.B."/>
            <person name="Swart E.C."/>
            <person name="Gosai S."/>
            <person name="Prabakaran S."/>
            <person name="Witkowska E."/>
            <person name="Larue G.E."/>
            <person name="Fisher S."/>
            <person name="Freeman R.M."/>
            <person name="Gunawardena J."/>
            <person name="Chu W."/>
            <person name="Stover N.A."/>
            <person name="Gregory B.D."/>
            <person name="Nowacki M."/>
            <person name="Derisi J."/>
            <person name="Roy S.W."/>
            <person name="Marshall W.F."/>
            <person name="Sood P."/>
        </authorList>
    </citation>
    <scope>NUCLEOTIDE SEQUENCE [LARGE SCALE GENOMIC DNA]</scope>
    <source>
        <strain evidence="1">WM001</strain>
    </source>
</reference>
<gene>
    <name evidence="1" type="ORF">SteCoe_14299</name>
</gene>
<protein>
    <submittedName>
        <fullName evidence="1">Uncharacterized protein</fullName>
    </submittedName>
</protein>
<comment type="caution">
    <text evidence="1">The sequence shown here is derived from an EMBL/GenBank/DDBJ whole genome shotgun (WGS) entry which is preliminary data.</text>
</comment>
<name>A0A1R2C6F1_9CILI</name>
<accession>A0A1R2C6F1</accession>